<gene>
    <name evidence="1" type="ORF">E3O46_02065</name>
</gene>
<evidence type="ECO:0000313" key="1">
    <source>
        <dbReference type="EMBL" id="TFC23374.1"/>
    </source>
</evidence>
<evidence type="ECO:0008006" key="3">
    <source>
        <dbReference type="Google" id="ProtNLM"/>
    </source>
</evidence>
<sequence>MTDPRYRPRDLSAEPLSFGRASLVAWRLADSPQSKALLIAAQLQHEYAIRIRAGIERTGSGLKAYASEAGMSYDRAGKMLRGEIVMRLEDIATADVILGGVSELARAAGRSDAAVISNGGGVGGNASGN</sequence>
<keyword evidence="2" id="KW-1185">Reference proteome</keyword>
<protein>
    <recommendedName>
        <fullName evidence="3">Terminase small subunit</fullName>
    </recommendedName>
</protein>
<organism evidence="1 2">
    <name type="scientific">Cryobacterium glucosi</name>
    <dbReference type="NCBI Taxonomy" id="1259175"/>
    <lineage>
        <taxon>Bacteria</taxon>
        <taxon>Bacillati</taxon>
        <taxon>Actinomycetota</taxon>
        <taxon>Actinomycetes</taxon>
        <taxon>Micrococcales</taxon>
        <taxon>Microbacteriaceae</taxon>
        <taxon>Cryobacterium</taxon>
    </lineage>
</organism>
<evidence type="ECO:0000313" key="2">
    <source>
        <dbReference type="Proteomes" id="UP000297604"/>
    </source>
</evidence>
<dbReference type="EMBL" id="SOFS01000007">
    <property type="protein sequence ID" value="TFC23374.1"/>
    <property type="molecule type" value="Genomic_DNA"/>
</dbReference>
<reference evidence="1 2" key="1">
    <citation type="submission" date="2019-03" db="EMBL/GenBank/DDBJ databases">
        <title>Genomics of glacier-inhabiting Cryobacterium strains.</title>
        <authorList>
            <person name="Liu Q."/>
            <person name="Xin Y.-H."/>
        </authorList>
    </citation>
    <scope>NUCLEOTIDE SEQUENCE [LARGE SCALE GENOMIC DNA]</scope>
    <source>
        <strain evidence="1 2">MDB1-5</strain>
    </source>
</reference>
<dbReference type="Proteomes" id="UP000297604">
    <property type="component" value="Unassembled WGS sequence"/>
</dbReference>
<proteinExistence type="predicted"/>
<comment type="caution">
    <text evidence="1">The sequence shown here is derived from an EMBL/GenBank/DDBJ whole genome shotgun (WGS) entry which is preliminary data.</text>
</comment>
<name>A0ABY2IRP6_9MICO</name>
<accession>A0ABY2IRP6</accession>
<dbReference type="RefSeq" id="WP_134561001.1">
    <property type="nucleotide sequence ID" value="NZ_SOFS01000007.1"/>
</dbReference>